<dbReference type="EMBL" id="JYIY01000080">
    <property type="protein sequence ID" value="KJL35099.1"/>
    <property type="molecule type" value="Genomic_DNA"/>
</dbReference>
<sequence>MSTSSRLLNRAVLFFAGAALLAIPAALWAAHIGRIDPSLGTSWTKGNAAAVGSAVAAVIAVLAVLFALTRAGRHTRDAARRGSDVVSTRAVESVVRSEFGEEPDVLSAAVQARRLGARTVCRVEVQVRRRAQLAGLTADLSRVEERVHLLLGDDIQLYFHLSVGVRGSLARARTVH</sequence>
<dbReference type="EMBL" id="JYIY01000080">
    <property type="protein sequence ID" value="KJL34816.1"/>
    <property type="molecule type" value="Genomic_DNA"/>
</dbReference>
<proteinExistence type="predicted"/>
<name>A0A0F0LTM6_9MICO</name>
<dbReference type="Proteomes" id="UP000257479">
    <property type="component" value="Unassembled WGS sequence"/>
</dbReference>
<evidence type="ECO:0000313" key="2">
    <source>
        <dbReference type="EMBL" id="HAN24886.1"/>
    </source>
</evidence>
<evidence type="ECO:0000313" key="3">
    <source>
        <dbReference type="EMBL" id="KJL34816.1"/>
    </source>
</evidence>
<gene>
    <name evidence="2" type="ORF">DCP95_09995</name>
    <name evidence="3" type="ORF">RR49_02704</name>
    <name evidence="4" type="ORF">RR49_02997</name>
</gene>
<evidence type="ECO:0000313" key="5">
    <source>
        <dbReference type="Proteomes" id="UP000033451"/>
    </source>
</evidence>
<keyword evidence="1" id="KW-0812">Transmembrane</keyword>
<comment type="caution">
    <text evidence="3">The sequence shown here is derived from an EMBL/GenBank/DDBJ whole genome shotgun (WGS) entry which is preliminary data.</text>
</comment>
<evidence type="ECO:0000313" key="4">
    <source>
        <dbReference type="EMBL" id="KJL35099.1"/>
    </source>
</evidence>
<keyword evidence="1" id="KW-0472">Membrane</keyword>
<evidence type="ECO:0008006" key="7">
    <source>
        <dbReference type="Google" id="ProtNLM"/>
    </source>
</evidence>
<reference evidence="2 6" key="2">
    <citation type="journal article" date="2018" name="Nat. Biotechnol.">
        <title>A standardized bacterial taxonomy based on genome phylogeny substantially revises the tree of life.</title>
        <authorList>
            <person name="Parks D.H."/>
            <person name="Chuvochina M."/>
            <person name="Waite D.W."/>
            <person name="Rinke C."/>
            <person name="Skarshewski A."/>
            <person name="Chaumeil P.A."/>
            <person name="Hugenholtz P."/>
        </authorList>
    </citation>
    <scope>NUCLEOTIDE SEQUENCE [LARGE SCALE GENOMIC DNA]</scope>
    <source>
        <strain evidence="2">UBA9152</strain>
    </source>
</reference>
<organism evidence="3 5">
    <name type="scientific">Microbacterium ginsengisoli</name>
    <dbReference type="NCBI Taxonomy" id="400772"/>
    <lineage>
        <taxon>Bacteria</taxon>
        <taxon>Bacillati</taxon>
        <taxon>Actinomycetota</taxon>
        <taxon>Actinomycetes</taxon>
        <taxon>Micrococcales</taxon>
        <taxon>Microbacteriaceae</taxon>
        <taxon>Microbacterium</taxon>
    </lineage>
</organism>
<protein>
    <recommendedName>
        <fullName evidence="7">Alkaline shock response membrane anchor protein AmaP</fullName>
    </recommendedName>
</protein>
<dbReference type="Proteomes" id="UP000033451">
    <property type="component" value="Unassembled WGS sequence"/>
</dbReference>
<reference evidence="3 5" key="1">
    <citation type="submission" date="2015-02" db="EMBL/GenBank/DDBJ databases">
        <title>Draft genome sequences of ten Microbacterium spp. with emphasis on heavy metal contaminated environments.</title>
        <authorList>
            <person name="Corretto E."/>
        </authorList>
    </citation>
    <scope>NUCLEOTIDE SEQUENCE [LARGE SCALE GENOMIC DNA]</scope>
    <source>
        <strain evidence="3 5">DSM 18659</strain>
    </source>
</reference>
<dbReference type="RefSeq" id="WP_045248605.1">
    <property type="nucleotide sequence ID" value="NZ_JBOFAV010000013.1"/>
</dbReference>
<feature type="transmembrane region" description="Helical" evidence="1">
    <location>
        <begin position="48"/>
        <end position="68"/>
    </location>
</feature>
<dbReference type="PATRIC" id="fig|400772.4.peg.2718"/>
<dbReference type="EMBL" id="DMNG01000169">
    <property type="protein sequence ID" value="HAN24886.1"/>
    <property type="molecule type" value="Genomic_DNA"/>
</dbReference>
<keyword evidence="5" id="KW-1185">Reference proteome</keyword>
<accession>A0A0F0LTM6</accession>
<evidence type="ECO:0000313" key="6">
    <source>
        <dbReference type="Proteomes" id="UP000257479"/>
    </source>
</evidence>
<evidence type="ECO:0000256" key="1">
    <source>
        <dbReference type="SAM" id="Phobius"/>
    </source>
</evidence>
<dbReference type="AlphaFoldDB" id="A0A0F0LTM6"/>
<keyword evidence="1" id="KW-1133">Transmembrane helix</keyword>